<feature type="region of interest" description="Disordered" evidence="1">
    <location>
        <begin position="72"/>
        <end position="108"/>
    </location>
</feature>
<feature type="compositionally biased region" description="Basic residues" evidence="1">
    <location>
        <begin position="175"/>
        <end position="191"/>
    </location>
</feature>
<reference evidence="3" key="1">
    <citation type="submission" date="2016-11" db="UniProtKB">
        <authorList>
            <consortium name="WormBaseParasite"/>
        </authorList>
    </citation>
    <scope>IDENTIFICATION</scope>
</reference>
<feature type="region of interest" description="Disordered" evidence="1">
    <location>
        <begin position="130"/>
        <end position="198"/>
    </location>
</feature>
<dbReference type="WBParaSite" id="Csp11.Scaffold628.g7393.t1">
    <property type="protein sequence ID" value="Csp11.Scaffold628.g7393.t1"/>
    <property type="gene ID" value="Csp11.Scaffold628.g7393"/>
</dbReference>
<evidence type="ECO:0000256" key="1">
    <source>
        <dbReference type="SAM" id="MobiDB-lite"/>
    </source>
</evidence>
<dbReference type="eggNOG" id="ENOG502THH7">
    <property type="taxonomic scope" value="Eukaryota"/>
</dbReference>
<feature type="compositionally biased region" description="Basic and acidic residues" evidence="1">
    <location>
        <begin position="164"/>
        <end position="174"/>
    </location>
</feature>
<accession>A0A1I7TMH4</accession>
<dbReference type="Proteomes" id="UP000095282">
    <property type="component" value="Unplaced"/>
</dbReference>
<sequence length="388" mass="45898">MSNNLNDIMEVLRENAGCLTETDRNIPEADEAVIRYSAGWLIPILETEDETNKFRRQNNQVQIIDYHSQNSENCSKNHFKMRRRSQTASESRSRSSLRAPESVDSQTTEYHYMYNDISIGMGELTVNQQPLREDETETVENSISPSPFESGIESRRLSRSQRRNMTEEEIERRRKEANKKNSKNYNKNKKQKEKDLKNSFERQKVLVEEMKENGRTMKNMLLECYNFIGTVVIISDEEVMRTFITRDVFEERLRSIDSENQRNQQTDPSVKKLAMDFQKKKRIYEQAKNDTKLKKTNTNTYGSRKSRALHTKNIALLELELAKLVFEKQRFRSREDFMNTVRKQMAPLFTFRYIGARYIDLSEERTQFDDLCRRLKDASPTRTHRASQ</sequence>
<name>A0A1I7TMH4_9PELO</name>
<protein>
    <submittedName>
        <fullName evidence="3">BZIP domain-containing protein</fullName>
    </submittedName>
</protein>
<evidence type="ECO:0000313" key="2">
    <source>
        <dbReference type="Proteomes" id="UP000095282"/>
    </source>
</evidence>
<dbReference type="AlphaFoldDB" id="A0A1I7TMH4"/>
<keyword evidence="2" id="KW-1185">Reference proteome</keyword>
<proteinExistence type="predicted"/>
<organism evidence="2 3">
    <name type="scientific">Caenorhabditis tropicalis</name>
    <dbReference type="NCBI Taxonomy" id="1561998"/>
    <lineage>
        <taxon>Eukaryota</taxon>
        <taxon>Metazoa</taxon>
        <taxon>Ecdysozoa</taxon>
        <taxon>Nematoda</taxon>
        <taxon>Chromadorea</taxon>
        <taxon>Rhabditida</taxon>
        <taxon>Rhabditina</taxon>
        <taxon>Rhabditomorpha</taxon>
        <taxon>Rhabditoidea</taxon>
        <taxon>Rhabditidae</taxon>
        <taxon>Peloderinae</taxon>
        <taxon>Caenorhabditis</taxon>
    </lineage>
</organism>
<feature type="compositionally biased region" description="Low complexity" evidence="1">
    <location>
        <begin position="86"/>
        <end position="98"/>
    </location>
</feature>
<evidence type="ECO:0000313" key="3">
    <source>
        <dbReference type="WBParaSite" id="Csp11.Scaffold628.g7393.t1"/>
    </source>
</evidence>